<evidence type="ECO:0000313" key="12">
    <source>
        <dbReference type="EMBL" id="RWS29327.1"/>
    </source>
</evidence>
<evidence type="ECO:0000313" key="13">
    <source>
        <dbReference type="Proteomes" id="UP000288716"/>
    </source>
</evidence>
<feature type="compositionally biased region" description="Acidic residues" evidence="10">
    <location>
        <begin position="377"/>
        <end position="401"/>
    </location>
</feature>
<feature type="compositionally biased region" description="Polar residues" evidence="10">
    <location>
        <begin position="245"/>
        <end position="261"/>
    </location>
</feature>
<dbReference type="InterPro" id="IPR036457">
    <property type="entry name" value="PPM-type-like_dom_sf"/>
</dbReference>
<feature type="compositionally biased region" description="Basic and acidic residues" evidence="10">
    <location>
        <begin position="227"/>
        <end position="244"/>
    </location>
</feature>
<evidence type="ECO:0000256" key="5">
    <source>
        <dbReference type="ARBA" id="ARBA00022801"/>
    </source>
</evidence>
<evidence type="ECO:0000256" key="10">
    <source>
        <dbReference type="SAM" id="MobiDB-lite"/>
    </source>
</evidence>
<dbReference type="InterPro" id="IPR015655">
    <property type="entry name" value="PP2C"/>
</dbReference>
<proteinExistence type="inferred from homology"/>
<dbReference type="STRING" id="299467.A0A443SP85"/>
<dbReference type="PROSITE" id="PS51746">
    <property type="entry name" value="PPM_2"/>
    <property type="match status" value="1"/>
</dbReference>
<feature type="region of interest" description="Disordered" evidence="10">
    <location>
        <begin position="609"/>
        <end position="643"/>
    </location>
</feature>
<keyword evidence="6" id="KW-0460">Magnesium</keyword>
<keyword evidence="8" id="KW-0464">Manganese</keyword>
<evidence type="ECO:0000256" key="4">
    <source>
        <dbReference type="ARBA" id="ARBA00022723"/>
    </source>
</evidence>
<feature type="compositionally biased region" description="Polar residues" evidence="10">
    <location>
        <begin position="301"/>
        <end position="315"/>
    </location>
</feature>
<evidence type="ECO:0000256" key="3">
    <source>
        <dbReference type="ARBA" id="ARBA00013081"/>
    </source>
</evidence>
<dbReference type="Pfam" id="PF00481">
    <property type="entry name" value="PP2C"/>
    <property type="match status" value="2"/>
</dbReference>
<feature type="compositionally biased region" description="Acidic residues" evidence="10">
    <location>
        <begin position="353"/>
        <end position="368"/>
    </location>
</feature>
<keyword evidence="7 9" id="KW-0904">Protein phosphatase</keyword>
<dbReference type="SUPFAM" id="SSF81606">
    <property type="entry name" value="PP2C-like"/>
    <property type="match status" value="2"/>
</dbReference>
<evidence type="ECO:0000256" key="9">
    <source>
        <dbReference type="RuleBase" id="RU003465"/>
    </source>
</evidence>
<name>A0A443SP85_9ACAR</name>
<keyword evidence="5 9" id="KW-0378">Hydrolase</keyword>
<dbReference type="PANTHER" id="PTHR13832">
    <property type="entry name" value="PROTEIN PHOSPHATASE 2C"/>
    <property type="match status" value="1"/>
</dbReference>
<dbReference type="SMART" id="SM00332">
    <property type="entry name" value="PP2Cc"/>
    <property type="match status" value="1"/>
</dbReference>
<dbReference type="AlphaFoldDB" id="A0A443SP85"/>
<evidence type="ECO:0000256" key="6">
    <source>
        <dbReference type="ARBA" id="ARBA00022842"/>
    </source>
</evidence>
<dbReference type="EMBL" id="NCKV01000964">
    <property type="protein sequence ID" value="RWS29327.1"/>
    <property type="molecule type" value="Genomic_DNA"/>
</dbReference>
<dbReference type="EC" id="3.1.3.16" evidence="3"/>
<feature type="region of interest" description="Disordered" evidence="10">
    <location>
        <begin position="181"/>
        <end position="401"/>
    </location>
</feature>
<evidence type="ECO:0000256" key="1">
    <source>
        <dbReference type="ARBA" id="ARBA00001936"/>
    </source>
</evidence>
<evidence type="ECO:0000256" key="8">
    <source>
        <dbReference type="ARBA" id="ARBA00023211"/>
    </source>
</evidence>
<evidence type="ECO:0000256" key="7">
    <source>
        <dbReference type="ARBA" id="ARBA00022912"/>
    </source>
</evidence>
<keyword evidence="13" id="KW-1185">Reference proteome</keyword>
<organism evidence="12 13">
    <name type="scientific">Leptotrombidium deliense</name>
    <dbReference type="NCBI Taxonomy" id="299467"/>
    <lineage>
        <taxon>Eukaryota</taxon>
        <taxon>Metazoa</taxon>
        <taxon>Ecdysozoa</taxon>
        <taxon>Arthropoda</taxon>
        <taxon>Chelicerata</taxon>
        <taxon>Arachnida</taxon>
        <taxon>Acari</taxon>
        <taxon>Acariformes</taxon>
        <taxon>Trombidiformes</taxon>
        <taxon>Prostigmata</taxon>
        <taxon>Anystina</taxon>
        <taxon>Parasitengona</taxon>
        <taxon>Trombiculoidea</taxon>
        <taxon>Trombiculidae</taxon>
        <taxon>Leptotrombidium</taxon>
    </lineage>
</organism>
<sequence length="643" mass="70856">MQGWRVSQEDAHTCILDFDTDTSLFAVFDGHGGAEVAIYSAKNLPQVLKQLPAYKEDRIAEALEEAFLKFDSSLTSAEVIKELKALAGNLEDDDEDEDDENEAALLHEEANIPIEDIIARYGNSEQKERKANTIPAHMKAEMTAKEKPLSPYLRAKQNNDLKKTECSSSTAKAVENVCEPSCSSSCVSNGEHRKSKKIDECESVSSSVEAKNKGGFEIDNNNVSSSKIDDKVEEFHPSDDKNEQNLDSVPSSSSPTGNNVKVTDVNKKDAEDEEGGVSTSSEVKGSCDGTIDDETKDDCSRPTSSDKCSEESPSCSKGKGKQKKVVQQPNAVTEDVSLNSQPIYEAFLKDFEIETDSSESEHSDDDTEDYKANIADSDSDDDVDVEDEENSSDDEEVEDEIEFKGKNKLPLEKRLFMSSAYEYEEPGKDSGCTAVLSLLRGNKLYVANAGDSRCVICRNGKAIDMSIDHKPEDEYERRRIEKAGGEVTSDGRVNGGLNLSRAIGDHSYKENPNVSLKDQMISASPDVKDITLVPGEDKFMVLACDGIWNSMTSQQVVDFISQRIDNTDKLSKICEELFLHCLSPDTMGDGTGCDNMTCVIVRLDCIGKKKREREESETEVQQSDDAKQTKKQKTESQISSETI</sequence>
<dbReference type="VEuPathDB" id="VectorBase:LDEU002714"/>
<evidence type="ECO:0000259" key="11">
    <source>
        <dbReference type="PROSITE" id="PS51746"/>
    </source>
</evidence>
<dbReference type="InterPro" id="IPR001932">
    <property type="entry name" value="PPM-type_phosphatase-like_dom"/>
</dbReference>
<keyword evidence="4" id="KW-0479">Metal-binding</keyword>
<dbReference type="GO" id="GO:0004722">
    <property type="term" value="F:protein serine/threonine phosphatase activity"/>
    <property type="evidence" value="ECO:0007669"/>
    <property type="project" value="UniProtKB-EC"/>
</dbReference>
<comment type="similarity">
    <text evidence="2 9">Belongs to the PP2C family.</text>
</comment>
<evidence type="ECO:0000256" key="2">
    <source>
        <dbReference type="ARBA" id="ARBA00006702"/>
    </source>
</evidence>
<dbReference type="PANTHER" id="PTHR13832:SF803">
    <property type="entry name" value="PROTEIN PHOSPHATASE 1G"/>
    <property type="match status" value="1"/>
</dbReference>
<feature type="compositionally biased region" description="Basic and acidic residues" evidence="10">
    <location>
        <begin position="624"/>
        <end position="634"/>
    </location>
</feature>
<accession>A0A443SP85</accession>
<dbReference type="OrthoDB" id="10264738at2759"/>
<dbReference type="CDD" id="cd00143">
    <property type="entry name" value="PP2Cc"/>
    <property type="match status" value="1"/>
</dbReference>
<dbReference type="PROSITE" id="PS01032">
    <property type="entry name" value="PPM_1"/>
    <property type="match status" value="1"/>
</dbReference>
<gene>
    <name evidence="12" type="ORF">B4U80_00411</name>
</gene>
<comment type="cofactor">
    <cofactor evidence="1">
        <name>Mn(2+)</name>
        <dbReference type="ChEBI" id="CHEBI:29035"/>
    </cofactor>
</comment>
<reference evidence="12 13" key="1">
    <citation type="journal article" date="2018" name="Gigascience">
        <title>Genomes of trombidid mites reveal novel predicted allergens and laterally-transferred genes associated with secondary metabolism.</title>
        <authorList>
            <person name="Dong X."/>
            <person name="Chaisiri K."/>
            <person name="Xia D."/>
            <person name="Armstrong S.D."/>
            <person name="Fang Y."/>
            <person name="Donnelly M.J."/>
            <person name="Kadowaki T."/>
            <person name="McGarry J.W."/>
            <person name="Darby A.C."/>
            <person name="Makepeace B.L."/>
        </authorList>
    </citation>
    <scope>NUCLEOTIDE SEQUENCE [LARGE SCALE GENOMIC DNA]</scope>
    <source>
        <strain evidence="12">UoL-UT</strain>
    </source>
</reference>
<protein>
    <recommendedName>
        <fullName evidence="3">protein-serine/threonine phosphatase</fullName>
        <ecNumber evidence="3">3.1.3.16</ecNumber>
    </recommendedName>
</protein>
<comment type="caution">
    <text evidence="12">The sequence shown here is derived from an EMBL/GenBank/DDBJ whole genome shotgun (WGS) entry which is preliminary data.</text>
</comment>
<dbReference type="InterPro" id="IPR000222">
    <property type="entry name" value="PP2C_BS"/>
</dbReference>
<feature type="domain" description="PPM-type phosphatase" evidence="11">
    <location>
        <begin position="1"/>
        <end position="603"/>
    </location>
</feature>
<dbReference type="GO" id="GO:0046872">
    <property type="term" value="F:metal ion binding"/>
    <property type="evidence" value="ECO:0007669"/>
    <property type="project" value="UniProtKB-KW"/>
</dbReference>
<dbReference type="Gene3D" id="3.60.40.10">
    <property type="entry name" value="PPM-type phosphatase domain"/>
    <property type="match status" value="2"/>
</dbReference>
<dbReference type="Proteomes" id="UP000288716">
    <property type="component" value="Unassembled WGS sequence"/>
</dbReference>